<feature type="non-terminal residue" evidence="4">
    <location>
        <position position="1"/>
    </location>
</feature>
<keyword evidence="1" id="KW-0489">Methyltransferase</keyword>
<dbReference type="Gene3D" id="3.40.50.150">
    <property type="entry name" value="Vaccinia Virus protein VP39"/>
    <property type="match status" value="2"/>
</dbReference>
<evidence type="ECO:0000259" key="3">
    <source>
        <dbReference type="Pfam" id="PF01555"/>
    </source>
</evidence>
<dbReference type="InterPro" id="IPR002941">
    <property type="entry name" value="DNA_methylase_N4/N6"/>
</dbReference>
<dbReference type="Proteomes" id="UP000885664">
    <property type="component" value="Unassembled WGS sequence"/>
</dbReference>
<dbReference type="GO" id="GO:0008170">
    <property type="term" value="F:N-methyltransferase activity"/>
    <property type="evidence" value="ECO:0007669"/>
    <property type="project" value="InterPro"/>
</dbReference>
<gene>
    <name evidence="4" type="ORF">ENO36_00260</name>
</gene>
<keyword evidence="2" id="KW-0808">Transferase</keyword>
<name>A0A7C2YXP7_9CREN</name>
<dbReference type="Pfam" id="PF01555">
    <property type="entry name" value="N6_N4_Mtase"/>
    <property type="match status" value="1"/>
</dbReference>
<dbReference type="EMBL" id="DSFE01000007">
    <property type="protein sequence ID" value="HEU97275.1"/>
    <property type="molecule type" value="Genomic_DNA"/>
</dbReference>
<dbReference type="GO" id="GO:0003677">
    <property type="term" value="F:DNA binding"/>
    <property type="evidence" value="ECO:0007669"/>
    <property type="project" value="InterPro"/>
</dbReference>
<sequence>LGSGTTVIECALLKRKCIGVDINENSVMLAWSRLEPIMDEGKSVKLFRGDARNLDRIEDESIDFIAGHPPYAGIIKYSRSREIGGDLSRLNVELYLASMLEVAKEMYRVLKKKRHAAIMIGDSRTRKHVVPLGYMVMTQFLRAGFTLREHIIKVQHNMVGTIAWRKKKERDFLLLKHEHIFVFEKSEEEYPYSRELPLSVGSISH</sequence>
<evidence type="ECO:0000313" key="4">
    <source>
        <dbReference type="EMBL" id="HEU97275.1"/>
    </source>
</evidence>
<dbReference type="CDD" id="cd02440">
    <property type="entry name" value="AdoMet_MTases"/>
    <property type="match status" value="1"/>
</dbReference>
<dbReference type="GO" id="GO:0032259">
    <property type="term" value="P:methylation"/>
    <property type="evidence" value="ECO:0007669"/>
    <property type="project" value="UniProtKB-KW"/>
</dbReference>
<reference evidence="4" key="1">
    <citation type="journal article" date="2020" name="mSystems">
        <title>Genome- and Community-Level Interaction Insights into Carbon Utilization and Element Cycling Functions of Hydrothermarchaeota in Hydrothermal Sediment.</title>
        <authorList>
            <person name="Zhou Z."/>
            <person name="Liu Y."/>
            <person name="Xu W."/>
            <person name="Pan J."/>
            <person name="Luo Z.H."/>
            <person name="Li M."/>
        </authorList>
    </citation>
    <scope>NUCLEOTIDE SEQUENCE [LARGE SCALE GENOMIC DNA]</scope>
    <source>
        <strain evidence="4">SpSt-1259</strain>
    </source>
</reference>
<comment type="caution">
    <text evidence="4">The sequence shown here is derived from an EMBL/GenBank/DDBJ whole genome shotgun (WGS) entry which is preliminary data.</text>
</comment>
<dbReference type="InterPro" id="IPR029063">
    <property type="entry name" value="SAM-dependent_MTases_sf"/>
</dbReference>
<proteinExistence type="predicted"/>
<accession>A0A7C2YXP7</accession>
<dbReference type="AlphaFoldDB" id="A0A7C2YXP7"/>
<evidence type="ECO:0000256" key="2">
    <source>
        <dbReference type="ARBA" id="ARBA00022679"/>
    </source>
</evidence>
<organism evidence="4">
    <name type="scientific">Fervidicoccus fontis</name>
    <dbReference type="NCBI Taxonomy" id="683846"/>
    <lineage>
        <taxon>Archaea</taxon>
        <taxon>Thermoproteota</taxon>
        <taxon>Thermoprotei</taxon>
        <taxon>Fervidicoccales</taxon>
        <taxon>Fervidicoccaceae</taxon>
        <taxon>Fervidicoccus</taxon>
    </lineage>
</organism>
<evidence type="ECO:0000256" key="1">
    <source>
        <dbReference type="ARBA" id="ARBA00022603"/>
    </source>
</evidence>
<feature type="domain" description="DNA methylase N-4/N-6" evidence="3">
    <location>
        <begin position="62"/>
        <end position="194"/>
    </location>
</feature>
<dbReference type="SUPFAM" id="SSF53335">
    <property type="entry name" value="S-adenosyl-L-methionine-dependent methyltransferases"/>
    <property type="match status" value="2"/>
</dbReference>
<protein>
    <submittedName>
        <fullName evidence="4">Site-specific DNA-methyltransferase</fullName>
    </submittedName>
</protein>